<gene>
    <name evidence="1" type="ORF">FHETE_9588</name>
</gene>
<proteinExistence type="predicted"/>
<dbReference type="AlphaFoldDB" id="A0A8H5SXR3"/>
<dbReference type="Proteomes" id="UP000567885">
    <property type="component" value="Unassembled WGS sequence"/>
</dbReference>
<organism evidence="1 2">
    <name type="scientific">Fusarium heterosporum</name>
    <dbReference type="NCBI Taxonomy" id="42747"/>
    <lineage>
        <taxon>Eukaryota</taxon>
        <taxon>Fungi</taxon>
        <taxon>Dikarya</taxon>
        <taxon>Ascomycota</taxon>
        <taxon>Pezizomycotina</taxon>
        <taxon>Sordariomycetes</taxon>
        <taxon>Hypocreomycetidae</taxon>
        <taxon>Hypocreales</taxon>
        <taxon>Nectriaceae</taxon>
        <taxon>Fusarium</taxon>
        <taxon>Fusarium heterosporum species complex</taxon>
    </lineage>
</organism>
<comment type="caution">
    <text evidence="1">The sequence shown here is derived from an EMBL/GenBank/DDBJ whole genome shotgun (WGS) entry which is preliminary data.</text>
</comment>
<accession>A0A8H5SXR3</accession>
<protein>
    <submittedName>
        <fullName evidence="1">Uncharacterized protein</fullName>
    </submittedName>
</protein>
<name>A0A8H5SXR3_FUSHE</name>
<evidence type="ECO:0000313" key="1">
    <source>
        <dbReference type="EMBL" id="KAF5659093.1"/>
    </source>
</evidence>
<keyword evidence="2" id="KW-1185">Reference proteome</keyword>
<dbReference type="EMBL" id="JAAGWQ010000224">
    <property type="protein sequence ID" value="KAF5659093.1"/>
    <property type="molecule type" value="Genomic_DNA"/>
</dbReference>
<reference evidence="1 2" key="1">
    <citation type="submission" date="2020-05" db="EMBL/GenBank/DDBJ databases">
        <title>Identification and distribution of gene clusters putatively required for synthesis of sphingolipid metabolism inhibitors in phylogenetically diverse species of the filamentous fungus Fusarium.</title>
        <authorList>
            <person name="Kim H.-S."/>
            <person name="Busman M."/>
            <person name="Brown D.W."/>
            <person name="Divon H."/>
            <person name="Uhlig S."/>
            <person name="Proctor R.H."/>
        </authorList>
    </citation>
    <scope>NUCLEOTIDE SEQUENCE [LARGE SCALE GENOMIC DNA]</scope>
    <source>
        <strain evidence="1 2">NRRL 20693</strain>
    </source>
</reference>
<evidence type="ECO:0000313" key="2">
    <source>
        <dbReference type="Proteomes" id="UP000567885"/>
    </source>
</evidence>
<sequence length="91" mass="10224">MSDHVLFGNPEQDNPVMFVSGGVVPETGHRDHHTSCTIEKYVRKRHSSPDRAVLVKQIAESVCKVPRGQALPKLCLPEEEAWDMTSYHTNP</sequence>